<dbReference type="EMBL" id="JBBPFD010000020">
    <property type="protein sequence ID" value="KAK7884478.1"/>
    <property type="molecule type" value="Genomic_DNA"/>
</dbReference>
<protein>
    <submittedName>
        <fullName evidence="2">Uncharacterized protein</fullName>
    </submittedName>
</protein>
<proteinExistence type="predicted"/>
<gene>
    <name evidence="2" type="ORF">WMY93_027601</name>
</gene>
<evidence type="ECO:0000256" key="1">
    <source>
        <dbReference type="SAM" id="MobiDB-lite"/>
    </source>
</evidence>
<sequence length="119" mass="12786">MNSGYEHTQTVSRVAAIRLACTNHAATILSEHPGRLAKNTNTFMGVAHQGSEKAAKPVWRCTDVGAKWFSGNHTAKAAQMELKGGAIGAKARQTCEKRVNSGSEAPALQLSPDHNDFRE</sequence>
<organism evidence="2 3">
    <name type="scientific">Mugilogobius chulae</name>
    <name type="common">yellowstripe goby</name>
    <dbReference type="NCBI Taxonomy" id="88201"/>
    <lineage>
        <taxon>Eukaryota</taxon>
        <taxon>Metazoa</taxon>
        <taxon>Chordata</taxon>
        <taxon>Craniata</taxon>
        <taxon>Vertebrata</taxon>
        <taxon>Euteleostomi</taxon>
        <taxon>Actinopterygii</taxon>
        <taxon>Neopterygii</taxon>
        <taxon>Teleostei</taxon>
        <taxon>Neoteleostei</taxon>
        <taxon>Acanthomorphata</taxon>
        <taxon>Gobiaria</taxon>
        <taxon>Gobiiformes</taxon>
        <taxon>Gobioidei</taxon>
        <taxon>Gobiidae</taxon>
        <taxon>Gobionellinae</taxon>
        <taxon>Mugilogobius</taxon>
    </lineage>
</organism>
<comment type="caution">
    <text evidence="2">The sequence shown here is derived from an EMBL/GenBank/DDBJ whole genome shotgun (WGS) entry which is preliminary data.</text>
</comment>
<dbReference type="AlphaFoldDB" id="A0AAW0N3M4"/>
<accession>A0AAW0N3M4</accession>
<dbReference type="Proteomes" id="UP001460270">
    <property type="component" value="Unassembled WGS sequence"/>
</dbReference>
<keyword evidence="3" id="KW-1185">Reference proteome</keyword>
<reference evidence="3" key="1">
    <citation type="submission" date="2024-04" db="EMBL/GenBank/DDBJ databases">
        <title>Salinicola lusitanus LLJ914,a marine bacterium isolated from the Okinawa Trough.</title>
        <authorList>
            <person name="Li J."/>
        </authorList>
    </citation>
    <scope>NUCLEOTIDE SEQUENCE [LARGE SCALE GENOMIC DNA]</scope>
</reference>
<evidence type="ECO:0000313" key="2">
    <source>
        <dbReference type="EMBL" id="KAK7884478.1"/>
    </source>
</evidence>
<feature type="region of interest" description="Disordered" evidence="1">
    <location>
        <begin position="97"/>
        <end position="119"/>
    </location>
</feature>
<name>A0AAW0N3M4_9GOBI</name>
<evidence type="ECO:0000313" key="3">
    <source>
        <dbReference type="Proteomes" id="UP001460270"/>
    </source>
</evidence>